<dbReference type="Proteomes" id="UP000319728">
    <property type="component" value="Unassembled WGS sequence"/>
</dbReference>
<reference evidence="2 3" key="1">
    <citation type="submission" date="2019-07" db="EMBL/GenBank/DDBJ databases">
        <title>R&amp;d 2014.</title>
        <authorList>
            <person name="Klenk H.-P."/>
        </authorList>
    </citation>
    <scope>NUCLEOTIDE SEQUENCE [LARGE SCALE GENOMIC DNA]</scope>
    <source>
        <strain evidence="2 3">DSM 43912</strain>
    </source>
</reference>
<accession>A0A562WP57</accession>
<dbReference type="AlphaFoldDB" id="A0A562WP57"/>
<evidence type="ECO:0000313" key="3">
    <source>
        <dbReference type="Proteomes" id="UP000319728"/>
    </source>
</evidence>
<dbReference type="OrthoDB" id="3313648at2"/>
<evidence type="ECO:0000313" key="2">
    <source>
        <dbReference type="EMBL" id="TWJ32110.1"/>
    </source>
</evidence>
<comment type="caution">
    <text evidence="2">The sequence shown here is derived from an EMBL/GenBank/DDBJ whole genome shotgun (WGS) entry which is preliminary data.</text>
</comment>
<keyword evidence="1" id="KW-0812">Transmembrane</keyword>
<sequence length="130" mass="13295">MPQARRIEEDLLDPDPFGGIRSLLYTVGCYLLPALAVFVWLLTLSGQAPAGCVSGLTGAGCDSPRSHAIDSFVSGGPRFGLALATSLLVAVLLRRIGTTWRTATLALASSVVGGGLSTVLISAVTGEPIG</sequence>
<keyword evidence="1" id="KW-0472">Membrane</keyword>
<organism evidence="2 3">
    <name type="scientific">Micromonospora sagamiensis</name>
    <dbReference type="NCBI Taxonomy" id="47875"/>
    <lineage>
        <taxon>Bacteria</taxon>
        <taxon>Bacillati</taxon>
        <taxon>Actinomycetota</taxon>
        <taxon>Actinomycetes</taxon>
        <taxon>Micromonosporales</taxon>
        <taxon>Micromonosporaceae</taxon>
        <taxon>Micromonospora</taxon>
    </lineage>
</organism>
<keyword evidence="1" id="KW-1133">Transmembrane helix</keyword>
<evidence type="ECO:0000256" key="1">
    <source>
        <dbReference type="SAM" id="Phobius"/>
    </source>
</evidence>
<protein>
    <submittedName>
        <fullName evidence="2">Uncharacterized protein</fullName>
    </submittedName>
</protein>
<dbReference type="EMBL" id="VLLP01000001">
    <property type="protein sequence ID" value="TWJ32110.1"/>
    <property type="molecule type" value="Genomic_DNA"/>
</dbReference>
<feature type="transmembrane region" description="Helical" evidence="1">
    <location>
        <begin position="23"/>
        <end position="42"/>
    </location>
</feature>
<proteinExistence type="predicted"/>
<gene>
    <name evidence="2" type="ORF">JD81_05682</name>
</gene>
<dbReference type="RefSeq" id="WP_145821347.1">
    <property type="nucleotide sequence ID" value="NZ_AP023438.1"/>
</dbReference>
<feature type="transmembrane region" description="Helical" evidence="1">
    <location>
        <begin position="75"/>
        <end position="93"/>
    </location>
</feature>
<keyword evidence="3" id="KW-1185">Reference proteome</keyword>
<name>A0A562WP57_9ACTN</name>
<feature type="transmembrane region" description="Helical" evidence="1">
    <location>
        <begin position="105"/>
        <end position="124"/>
    </location>
</feature>